<feature type="domain" description="ABC-2 type transporter transmembrane" evidence="7">
    <location>
        <begin position="26"/>
        <end position="359"/>
    </location>
</feature>
<dbReference type="OrthoDB" id="9768837at2"/>
<keyword evidence="3 6" id="KW-0812">Transmembrane</keyword>
<keyword evidence="5 6" id="KW-0472">Membrane</keyword>
<protein>
    <submittedName>
        <fullName evidence="8">ABC transporter permease</fullName>
    </submittedName>
</protein>
<dbReference type="PANTHER" id="PTHR30294:SF29">
    <property type="entry name" value="MULTIDRUG ABC TRANSPORTER PERMEASE YBHS-RELATED"/>
    <property type="match status" value="1"/>
</dbReference>
<comment type="caution">
    <text evidence="8">The sequence shown here is derived from an EMBL/GenBank/DDBJ whole genome shotgun (WGS) entry which is preliminary data.</text>
</comment>
<evidence type="ECO:0000256" key="4">
    <source>
        <dbReference type="ARBA" id="ARBA00022989"/>
    </source>
</evidence>
<keyword evidence="2" id="KW-1003">Cell membrane</keyword>
<keyword evidence="9" id="KW-1185">Reference proteome</keyword>
<evidence type="ECO:0000256" key="3">
    <source>
        <dbReference type="ARBA" id="ARBA00022692"/>
    </source>
</evidence>
<dbReference type="EMBL" id="PIPT01000002">
    <property type="protein sequence ID" value="RUO50316.1"/>
    <property type="molecule type" value="Genomic_DNA"/>
</dbReference>
<keyword evidence="4 6" id="KW-1133">Transmembrane helix</keyword>
<evidence type="ECO:0000259" key="7">
    <source>
        <dbReference type="Pfam" id="PF12698"/>
    </source>
</evidence>
<evidence type="ECO:0000256" key="1">
    <source>
        <dbReference type="ARBA" id="ARBA00004651"/>
    </source>
</evidence>
<dbReference type="InterPro" id="IPR013525">
    <property type="entry name" value="ABC2_TM"/>
</dbReference>
<reference evidence="9" key="1">
    <citation type="journal article" date="2018" name="Front. Microbiol.">
        <title>Genome-Based Analysis Reveals the Taxonomy and Diversity of the Family Idiomarinaceae.</title>
        <authorList>
            <person name="Liu Y."/>
            <person name="Lai Q."/>
            <person name="Shao Z."/>
        </authorList>
    </citation>
    <scope>NUCLEOTIDE SEQUENCE [LARGE SCALE GENOMIC DNA]</scope>
    <source>
        <strain evidence="9">SW15</strain>
    </source>
</reference>
<feature type="transmembrane region" description="Helical" evidence="6">
    <location>
        <begin position="168"/>
        <end position="189"/>
    </location>
</feature>
<evidence type="ECO:0000256" key="5">
    <source>
        <dbReference type="ARBA" id="ARBA00023136"/>
    </source>
</evidence>
<feature type="transmembrane region" description="Helical" evidence="6">
    <location>
        <begin position="296"/>
        <end position="323"/>
    </location>
</feature>
<proteinExistence type="predicted"/>
<dbReference type="GO" id="GO:0140359">
    <property type="term" value="F:ABC-type transporter activity"/>
    <property type="evidence" value="ECO:0007669"/>
    <property type="project" value="InterPro"/>
</dbReference>
<accession>A0A432XNL9</accession>
<dbReference type="GO" id="GO:0005886">
    <property type="term" value="C:plasma membrane"/>
    <property type="evidence" value="ECO:0007669"/>
    <property type="project" value="UniProtKB-SubCell"/>
</dbReference>
<dbReference type="Pfam" id="PF12698">
    <property type="entry name" value="ABC2_membrane_3"/>
    <property type="match status" value="1"/>
</dbReference>
<dbReference type="RefSeq" id="WP_126833198.1">
    <property type="nucleotide sequence ID" value="NZ_PIPT01000002.1"/>
</dbReference>
<feature type="transmembrane region" description="Helical" evidence="6">
    <location>
        <begin position="229"/>
        <end position="248"/>
    </location>
</feature>
<evidence type="ECO:0000313" key="9">
    <source>
        <dbReference type="Proteomes" id="UP000286678"/>
    </source>
</evidence>
<dbReference type="AlphaFoldDB" id="A0A432XNL9"/>
<evidence type="ECO:0000256" key="6">
    <source>
        <dbReference type="SAM" id="Phobius"/>
    </source>
</evidence>
<evidence type="ECO:0000313" key="8">
    <source>
        <dbReference type="EMBL" id="RUO50316.1"/>
    </source>
</evidence>
<name>A0A432XNL9_9GAMM</name>
<feature type="transmembrane region" description="Helical" evidence="6">
    <location>
        <begin position="260"/>
        <end position="284"/>
    </location>
</feature>
<dbReference type="PANTHER" id="PTHR30294">
    <property type="entry name" value="MEMBRANE COMPONENT OF ABC TRANSPORTER YHHJ-RELATED"/>
    <property type="match status" value="1"/>
</dbReference>
<feature type="transmembrane region" description="Helical" evidence="6">
    <location>
        <begin position="343"/>
        <end position="362"/>
    </location>
</feature>
<dbReference type="InterPro" id="IPR051449">
    <property type="entry name" value="ABC-2_transporter_component"/>
</dbReference>
<dbReference type="Proteomes" id="UP000286678">
    <property type="component" value="Unassembled WGS sequence"/>
</dbReference>
<organism evidence="8 9">
    <name type="scientific">Pseudidiomarina aquimaris</name>
    <dbReference type="NCBI Taxonomy" id="641841"/>
    <lineage>
        <taxon>Bacteria</taxon>
        <taxon>Pseudomonadati</taxon>
        <taxon>Pseudomonadota</taxon>
        <taxon>Gammaproteobacteria</taxon>
        <taxon>Alteromonadales</taxon>
        <taxon>Idiomarinaceae</taxon>
        <taxon>Pseudidiomarina</taxon>
    </lineage>
</organism>
<evidence type="ECO:0000256" key="2">
    <source>
        <dbReference type="ARBA" id="ARBA00022475"/>
    </source>
</evidence>
<sequence>MKRWQQVAQIGGFEFRRFFKWKQELFSLVLMAALFGISAGWGVLKSSLEETHTVAVVAPFELPNIPQIQWQPVTDLEAARTALANETYSGVLEISADAEQGYGAQLWASNRASWQERVQQVVQAVLQQRKLSGLPLSPEQVQLVNTPVAVTVTISRDDASQDVEASTAIPLLILVSIMVGVFGSFGLMMTAITQEKQQRVTEQLLTLITPSEWMDGKILGITLHCLKSMLTVVIIMVLVTVLMSVIKGGVTNLPPISPSVVTISVLFALIGLVMINAMMAGFAATIDDPNHSGRTAVMLIPALFVGAGFGIMDSPQGILAQVLSWFPLTSFAVMPVRVADGGVAWWEVAGSLAVLVLATYLIRSAAVRVFRMGITMYGKEPSWRMMGRALIGRKLS</sequence>
<gene>
    <name evidence="8" type="ORF">CWE21_04170</name>
</gene>
<comment type="subcellular location">
    <subcellularLocation>
        <location evidence="1">Cell membrane</location>
        <topology evidence="1">Multi-pass membrane protein</topology>
    </subcellularLocation>
</comment>
<feature type="transmembrane region" description="Helical" evidence="6">
    <location>
        <begin position="25"/>
        <end position="44"/>
    </location>
</feature>